<name>A0AAE1LJR6_9NEOP</name>
<dbReference type="Proteomes" id="UP001219518">
    <property type="component" value="Unassembled WGS sequence"/>
</dbReference>
<proteinExistence type="predicted"/>
<dbReference type="InterPro" id="IPR036397">
    <property type="entry name" value="RNaseH_sf"/>
</dbReference>
<dbReference type="Gene3D" id="3.30.420.10">
    <property type="entry name" value="Ribonuclease H-like superfamily/Ribonuclease H"/>
    <property type="match status" value="1"/>
</dbReference>
<accession>A0AAE1LJR6</accession>
<organism evidence="1 2">
    <name type="scientific">Frankliniella fusca</name>
    <dbReference type="NCBI Taxonomy" id="407009"/>
    <lineage>
        <taxon>Eukaryota</taxon>
        <taxon>Metazoa</taxon>
        <taxon>Ecdysozoa</taxon>
        <taxon>Arthropoda</taxon>
        <taxon>Hexapoda</taxon>
        <taxon>Insecta</taxon>
        <taxon>Pterygota</taxon>
        <taxon>Neoptera</taxon>
        <taxon>Paraneoptera</taxon>
        <taxon>Thysanoptera</taxon>
        <taxon>Terebrantia</taxon>
        <taxon>Thripoidea</taxon>
        <taxon>Thripidae</taxon>
        <taxon>Frankliniella</taxon>
    </lineage>
</organism>
<reference evidence="1" key="2">
    <citation type="journal article" date="2023" name="BMC Genomics">
        <title>Pest status, molecular evolution, and epigenetic factors derived from the genome assembly of Frankliniella fusca, a thysanopteran phytovirus vector.</title>
        <authorList>
            <person name="Catto M.A."/>
            <person name="Labadie P.E."/>
            <person name="Jacobson A.L."/>
            <person name="Kennedy G.G."/>
            <person name="Srinivasan R."/>
            <person name="Hunt B.G."/>
        </authorList>
    </citation>
    <scope>NUCLEOTIDE SEQUENCE</scope>
    <source>
        <strain evidence="1">PL_HMW_Pooled</strain>
    </source>
</reference>
<evidence type="ECO:0000313" key="1">
    <source>
        <dbReference type="EMBL" id="KAK3922293.1"/>
    </source>
</evidence>
<keyword evidence="1" id="KW-0238">DNA-binding</keyword>
<dbReference type="PANTHER" id="PTHR47326:SF1">
    <property type="entry name" value="HTH PSQ-TYPE DOMAIN-CONTAINING PROTEIN"/>
    <property type="match status" value="1"/>
</dbReference>
<dbReference type="GO" id="GO:0003677">
    <property type="term" value="F:DNA binding"/>
    <property type="evidence" value="ECO:0007669"/>
    <property type="project" value="UniProtKB-KW"/>
</dbReference>
<comment type="caution">
    <text evidence="1">The sequence shown here is derived from an EMBL/GenBank/DDBJ whole genome shotgun (WGS) entry which is preliminary data.</text>
</comment>
<keyword evidence="1" id="KW-0371">Homeobox</keyword>
<dbReference type="AlphaFoldDB" id="A0AAE1LJR6"/>
<dbReference type="EMBL" id="JAHWGI010001088">
    <property type="protein sequence ID" value="KAK3922293.1"/>
    <property type="molecule type" value="Genomic_DNA"/>
</dbReference>
<sequence>MQANRPDPDRHVRLREYTDMFAVYVECDRNAARAARVYAARYAARWHPGYRVFQRVQNYLANPVVNVVRPRPRDAHVQEVTAYFDQFPHASQRDASGDLGLSRRMVGRILKDEAYHSYKIVLTQGLTPADHGARMQYCNWLVDRPDPVAFASRVLWTDEANFNNKANVNRHNCHYWARENPHWMRAVDHQVIWGVNCWGGVLGNNVIGPHFDTLD</sequence>
<keyword evidence="2" id="KW-1185">Reference proteome</keyword>
<dbReference type="PANTHER" id="PTHR47326">
    <property type="entry name" value="TRANSPOSABLE ELEMENT TC3 TRANSPOSASE-LIKE PROTEIN"/>
    <property type="match status" value="1"/>
</dbReference>
<gene>
    <name evidence="1" type="ORF">KUF71_011762</name>
</gene>
<reference evidence="1" key="1">
    <citation type="submission" date="2021-07" db="EMBL/GenBank/DDBJ databases">
        <authorList>
            <person name="Catto M.A."/>
            <person name="Jacobson A."/>
            <person name="Kennedy G."/>
            <person name="Labadie P."/>
            <person name="Hunt B.G."/>
            <person name="Srinivasan R."/>
        </authorList>
    </citation>
    <scope>NUCLEOTIDE SEQUENCE</scope>
    <source>
        <strain evidence="1">PL_HMW_Pooled</strain>
        <tissue evidence="1">Head</tissue>
    </source>
</reference>
<evidence type="ECO:0000313" key="2">
    <source>
        <dbReference type="Proteomes" id="UP001219518"/>
    </source>
</evidence>
<protein>
    <submittedName>
        <fullName evidence="1">Zinc fingers and homeoboxes protein 3</fullName>
    </submittedName>
</protein>